<dbReference type="Proteomes" id="UP000230423">
    <property type="component" value="Unassembled WGS sequence"/>
</dbReference>
<dbReference type="EMBL" id="KZ379796">
    <property type="protein sequence ID" value="PIO56243.1"/>
    <property type="molecule type" value="Genomic_DNA"/>
</dbReference>
<protein>
    <recommendedName>
        <fullName evidence="1">Dynein heavy chain C-terminal domain-containing protein</fullName>
    </recommendedName>
</protein>
<dbReference type="AlphaFoldDB" id="A0A2G9TE54"/>
<organism evidence="2 3">
    <name type="scientific">Teladorsagia circumcincta</name>
    <name type="common">Brown stomach worm</name>
    <name type="synonym">Ostertagia circumcincta</name>
    <dbReference type="NCBI Taxonomy" id="45464"/>
    <lineage>
        <taxon>Eukaryota</taxon>
        <taxon>Metazoa</taxon>
        <taxon>Ecdysozoa</taxon>
        <taxon>Nematoda</taxon>
        <taxon>Chromadorea</taxon>
        <taxon>Rhabditida</taxon>
        <taxon>Rhabditina</taxon>
        <taxon>Rhabditomorpha</taxon>
        <taxon>Strongyloidea</taxon>
        <taxon>Trichostrongylidae</taxon>
        <taxon>Teladorsagia</taxon>
    </lineage>
</organism>
<keyword evidence="3" id="KW-1185">Reference proteome</keyword>
<dbReference type="Pfam" id="PF18199">
    <property type="entry name" value="Dynein_C"/>
    <property type="match status" value="1"/>
</dbReference>
<reference evidence="2 3" key="1">
    <citation type="submission" date="2015-09" db="EMBL/GenBank/DDBJ databases">
        <title>Draft genome of the parasitic nematode Teladorsagia circumcincta isolate WARC Sus (inbred).</title>
        <authorList>
            <person name="Mitreva M."/>
        </authorList>
    </citation>
    <scope>NUCLEOTIDE SEQUENCE [LARGE SCALE GENOMIC DNA]</scope>
    <source>
        <strain evidence="2 3">S</strain>
    </source>
</reference>
<dbReference type="InterPro" id="IPR041228">
    <property type="entry name" value="Dynein_C"/>
</dbReference>
<feature type="non-terminal residue" evidence="2">
    <location>
        <position position="1"/>
    </location>
</feature>
<proteinExistence type="predicted"/>
<accession>A0A2G9TE54</accession>
<dbReference type="InterPro" id="IPR043160">
    <property type="entry name" value="Dynein_C_barrel"/>
</dbReference>
<feature type="domain" description="Dynein heavy chain C-terminal" evidence="1">
    <location>
        <begin position="4"/>
        <end position="85"/>
    </location>
</feature>
<feature type="non-terminal residue" evidence="2">
    <location>
        <position position="86"/>
    </location>
</feature>
<dbReference type="Gene3D" id="3.10.490.20">
    <property type="match status" value="1"/>
</dbReference>
<evidence type="ECO:0000313" key="2">
    <source>
        <dbReference type="EMBL" id="PIO56243.1"/>
    </source>
</evidence>
<evidence type="ECO:0000259" key="1">
    <source>
        <dbReference type="Pfam" id="PF18199"/>
    </source>
</evidence>
<gene>
    <name evidence="2" type="ORF">TELCIR_22358</name>
</gene>
<dbReference type="OrthoDB" id="14187at2759"/>
<evidence type="ECO:0000313" key="3">
    <source>
        <dbReference type="Proteomes" id="UP000230423"/>
    </source>
</evidence>
<sequence length="86" mass="9666">REEVWLGGTFSPEAYVTATRQQVAQANTWSLEQLHLHVMIGRTERLDVVRLTGMELRGAESTGGNALRLSDEVKTACDCVEFSWKQ</sequence>
<name>A0A2G9TE54_TELCI</name>